<dbReference type="PANTHER" id="PTHR48007:SF4">
    <property type="entry name" value="LEUCINE-RICH REPEAT RECEPTOR-LIKE PROTEIN KINASE PXC1"/>
    <property type="match status" value="1"/>
</dbReference>
<name>A0A165KAT3_EXIGL</name>
<keyword evidence="3" id="KW-0808">Transferase</keyword>
<dbReference type="InterPro" id="IPR011009">
    <property type="entry name" value="Kinase-like_dom_sf"/>
</dbReference>
<dbReference type="InterPro" id="IPR000719">
    <property type="entry name" value="Prot_kinase_dom"/>
</dbReference>
<organism evidence="3 4">
    <name type="scientific">Exidia glandulosa HHB12029</name>
    <dbReference type="NCBI Taxonomy" id="1314781"/>
    <lineage>
        <taxon>Eukaryota</taxon>
        <taxon>Fungi</taxon>
        <taxon>Dikarya</taxon>
        <taxon>Basidiomycota</taxon>
        <taxon>Agaricomycotina</taxon>
        <taxon>Agaricomycetes</taxon>
        <taxon>Auriculariales</taxon>
        <taxon>Exidiaceae</taxon>
        <taxon>Exidia</taxon>
    </lineage>
</organism>
<feature type="domain" description="Protein kinase" evidence="2">
    <location>
        <begin position="122"/>
        <end position="362"/>
    </location>
</feature>
<dbReference type="InterPro" id="IPR046959">
    <property type="entry name" value="PRK1-6/SRF4-like"/>
</dbReference>
<dbReference type="GO" id="GO:0004672">
    <property type="term" value="F:protein kinase activity"/>
    <property type="evidence" value="ECO:0007669"/>
    <property type="project" value="InterPro"/>
</dbReference>
<proteinExistence type="predicted"/>
<dbReference type="Proteomes" id="UP000077266">
    <property type="component" value="Unassembled WGS sequence"/>
</dbReference>
<evidence type="ECO:0000256" key="1">
    <source>
        <dbReference type="SAM" id="MobiDB-lite"/>
    </source>
</evidence>
<dbReference type="AlphaFoldDB" id="A0A165KAT3"/>
<dbReference type="InParanoid" id="A0A165KAT3"/>
<accession>A0A165KAT3</accession>
<dbReference type="SUPFAM" id="SSF56112">
    <property type="entry name" value="Protein kinase-like (PK-like)"/>
    <property type="match status" value="2"/>
</dbReference>
<dbReference type="Gene3D" id="1.10.510.10">
    <property type="entry name" value="Transferase(Phosphotransferase) domain 1"/>
    <property type="match status" value="2"/>
</dbReference>
<feature type="region of interest" description="Disordered" evidence="1">
    <location>
        <begin position="267"/>
        <end position="288"/>
    </location>
</feature>
<protein>
    <submittedName>
        <fullName evidence="3">Kinase-like protein</fullName>
    </submittedName>
</protein>
<dbReference type="PANTHER" id="PTHR48007">
    <property type="entry name" value="LEUCINE-RICH REPEAT RECEPTOR-LIKE PROTEIN KINASE PXC1"/>
    <property type="match status" value="1"/>
</dbReference>
<evidence type="ECO:0000259" key="2">
    <source>
        <dbReference type="PROSITE" id="PS50011"/>
    </source>
</evidence>
<evidence type="ECO:0000313" key="4">
    <source>
        <dbReference type="Proteomes" id="UP000077266"/>
    </source>
</evidence>
<dbReference type="PROSITE" id="PS50011">
    <property type="entry name" value="PROTEIN_KINASE_DOM"/>
    <property type="match status" value="1"/>
</dbReference>
<keyword evidence="4" id="KW-1185">Reference proteome</keyword>
<dbReference type="STRING" id="1314781.A0A165KAT3"/>
<evidence type="ECO:0000313" key="3">
    <source>
        <dbReference type="EMBL" id="KZV96058.1"/>
    </source>
</evidence>
<dbReference type="GO" id="GO:0005524">
    <property type="term" value="F:ATP binding"/>
    <property type="evidence" value="ECO:0007669"/>
    <property type="project" value="InterPro"/>
</dbReference>
<dbReference type="Pfam" id="PF07714">
    <property type="entry name" value="PK_Tyr_Ser-Thr"/>
    <property type="match status" value="1"/>
</dbReference>
<gene>
    <name evidence="3" type="ORF">EXIGLDRAFT_733895</name>
</gene>
<sequence length="362" mass="39334">MTTATDVYAFAWLVFHTYTDIDPQELARNPDIMRLIASGVKPNRPGPETLPSLRGLDDIIWNMCLRCWEISPIARPPITEVIHAFDPPRACSVEVSSCEAVDAIVGSRITVDSSNAQEEVNVVVEGPATVGKYSRTYRGQQSDGQVVAVKVLPASATINKHALHQTTTKLQQMQHPNVLPLWGTAEIASSPVLVSPWVENGNLKEYLAKNPEANRLSLMLDILSGLTFIHEKLGIVHGAVASDNVLISEKPTAVLADVGMPAVIDMPTEDNAPDGPKPPELSGTPRCSPTRAMDVWSYGALVLETLTGRLPAFSALGRPVHPGPQSDAVKRGLDERVWDICEKCLDPDPSLRPDARTVMEHI</sequence>
<dbReference type="EMBL" id="KV425947">
    <property type="protein sequence ID" value="KZV96058.1"/>
    <property type="molecule type" value="Genomic_DNA"/>
</dbReference>
<dbReference type="InterPro" id="IPR001245">
    <property type="entry name" value="Ser-Thr/Tyr_kinase_cat_dom"/>
</dbReference>
<dbReference type="OrthoDB" id="4062651at2759"/>
<keyword evidence="3" id="KW-0418">Kinase</keyword>
<reference evidence="3 4" key="1">
    <citation type="journal article" date="2016" name="Mol. Biol. Evol.">
        <title>Comparative Genomics of Early-Diverging Mushroom-Forming Fungi Provides Insights into the Origins of Lignocellulose Decay Capabilities.</title>
        <authorList>
            <person name="Nagy L.G."/>
            <person name="Riley R."/>
            <person name="Tritt A."/>
            <person name="Adam C."/>
            <person name="Daum C."/>
            <person name="Floudas D."/>
            <person name="Sun H."/>
            <person name="Yadav J.S."/>
            <person name="Pangilinan J."/>
            <person name="Larsson K.H."/>
            <person name="Matsuura K."/>
            <person name="Barry K."/>
            <person name="Labutti K."/>
            <person name="Kuo R."/>
            <person name="Ohm R.A."/>
            <person name="Bhattacharya S.S."/>
            <person name="Shirouzu T."/>
            <person name="Yoshinaga Y."/>
            <person name="Martin F.M."/>
            <person name="Grigoriev I.V."/>
            <person name="Hibbett D.S."/>
        </authorList>
    </citation>
    <scope>NUCLEOTIDE SEQUENCE [LARGE SCALE GENOMIC DNA]</scope>
    <source>
        <strain evidence="3 4">HHB12029</strain>
    </source>
</reference>